<evidence type="ECO:0000313" key="2">
    <source>
        <dbReference type="Proteomes" id="UP001320706"/>
    </source>
</evidence>
<sequence>MSSSHAPSGATSPQLSPTHSRSSSLNSPRTGQQQHAPATPSQLRQSYVPSSSPEEQRRMTASPDHLPEFGHDGIRPTIPDYASINSDASATRAEGITDIRGEPDVRTALLRSGNYDKASGCGSDNCNHGTFSPHPNRPKLGHSYSSVASFDSRDGYGGRFGGGIGSGIAGAEDNVHGALGDAVTEALLGGGPGKKMSTTQWLAKRHGVKNTRMMYLFYYLPFTNWIQQYKWAYLKGDLIAALTMASFYIPMSLSYASNLAHIPPINGLYSFVFNPFIYALLGTCPQMVVGPEAAGSLLTGQVVRENINSGKHRDWDMDKNSQLAGMVTGLAGAVILMAGLCRLGFLDSVLSRPFLRGFISAIGIVILVDQLIPEMGLDKVAAHAGGAAHGSSLDKIIFLARNGYKAHKLTCAVSFGAFGITMVLREVKRRLQPRFPSVAYVPDRFLIVVLSAVFTWKNGWDKQGLNILGDIRATGKPFKAHFPFQPSMIEHATDAFSTAFLIALLGFFESSVAAKSLGTGTGKVQKKKKEDGEEVEEAEGITNMTVSANRELVALGVANILGGLFMALPAFGGYGRSKVNASTGGKTPMSSVFLSIITLISTLFLLPYFYYIPKGVLSAMISVVAYSLIEEAPHDLHFFYRISGWSELTLMLLIFLTTFFWNLRIGIAVGIGLSLLRLLRHSTRPRIQILGRVPGTAHEFENAEMLGADDVEFIPHCLIVKIPEPLTFANTGSLKDRLGKLERHGTDAAHPALPAVRRAEHNQNVIFDVHGVTGLDPAAAQVLLEIVQGYRDRGTRIFFCRVPSRRTEVWRLFVVSGIVETCGGEGHFVRSVREALELTEDGGGEGGAGPVDGAQAGVEERSIGSS</sequence>
<accession>A0ACC3SM19</accession>
<keyword evidence="2" id="KW-1185">Reference proteome</keyword>
<name>A0ACC3SM19_9PEZI</name>
<evidence type="ECO:0000313" key="1">
    <source>
        <dbReference type="EMBL" id="KAK8217293.1"/>
    </source>
</evidence>
<gene>
    <name evidence="1" type="ORF">M8818_001546</name>
</gene>
<protein>
    <submittedName>
        <fullName evidence="1">Uncharacterized protein</fullName>
    </submittedName>
</protein>
<comment type="caution">
    <text evidence="1">The sequence shown here is derived from an EMBL/GenBank/DDBJ whole genome shotgun (WGS) entry which is preliminary data.</text>
</comment>
<organism evidence="1 2">
    <name type="scientific">Zalaria obscura</name>
    <dbReference type="NCBI Taxonomy" id="2024903"/>
    <lineage>
        <taxon>Eukaryota</taxon>
        <taxon>Fungi</taxon>
        <taxon>Dikarya</taxon>
        <taxon>Ascomycota</taxon>
        <taxon>Pezizomycotina</taxon>
        <taxon>Dothideomycetes</taxon>
        <taxon>Dothideomycetidae</taxon>
        <taxon>Dothideales</taxon>
        <taxon>Zalariaceae</taxon>
        <taxon>Zalaria</taxon>
    </lineage>
</organism>
<dbReference type="EMBL" id="JAMKPW020000006">
    <property type="protein sequence ID" value="KAK8217293.1"/>
    <property type="molecule type" value="Genomic_DNA"/>
</dbReference>
<proteinExistence type="predicted"/>
<reference evidence="1" key="1">
    <citation type="submission" date="2024-02" db="EMBL/GenBank/DDBJ databases">
        <title>Metagenome Assembled Genome of Zalaria obscura JY119.</title>
        <authorList>
            <person name="Vighnesh L."/>
            <person name="Jagadeeshwari U."/>
            <person name="Venkata Ramana C."/>
            <person name="Sasikala C."/>
        </authorList>
    </citation>
    <scope>NUCLEOTIDE SEQUENCE</scope>
    <source>
        <strain evidence="1">JY119</strain>
    </source>
</reference>
<dbReference type="Proteomes" id="UP001320706">
    <property type="component" value="Unassembled WGS sequence"/>
</dbReference>